<evidence type="ECO:0000256" key="1">
    <source>
        <dbReference type="SAM" id="MobiDB-lite"/>
    </source>
</evidence>
<gene>
    <name evidence="2" type="ORF">QQX98_011248</name>
</gene>
<proteinExistence type="predicted"/>
<name>A0ABR1GMK8_9HYPO</name>
<accession>A0ABR1GMK8</accession>
<feature type="region of interest" description="Disordered" evidence="1">
    <location>
        <begin position="56"/>
        <end position="114"/>
    </location>
</feature>
<feature type="compositionally biased region" description="Low complexity" evidence="1">
    <location>
        <begin position="56"/>
        <end position="69"/>
    </location>
</feature>
<protein>
    <submittedName>
        <fullName evidence="2">Uncharacterized protein</fullName>
    </submittedName>
</protein>
<dbReference type="Proteomes" id="UP001498476">
    <property type="component" value="Unassembled WGS sequence"/>
</dbReference>
<sequence length="577" mass="65283">MSLDFNSGFGQGPTGFATPNGAPTARAGPTIPAVPAFAAPQHQAFVFQNQASVSQDQASVSQDQASVSQPQPFVSEQQKLQPPGHPQQQQQHWHQQHWRHQQQQQQQQQQNEKPTPARWVCWSQFLRRHDFLDVWLKGLPTGAERDNYSNLRARITAWDEACLAREKLLIDQRDYWINISSNHHTIPQTFTNALNTISNVAREVEQSWAKKENDHQKHAKFLIDNKSGHQPDRYKVVGHVDFTGQGAHYVLVGGTLQGSRYYLGHNGGDFIFQYSNQPPLGSHCPFLGFEQAHQTFQYRGQVPRPQSEYIDRLQEVIPCVLRVLSSILGYHNKVGHLTLPCPIQRISRKNSKVNRFDAKHLHDIWVKVFPTGHEPRGLKPVARANPIVEEFAYLVVACLKGPKGEALKFELRPLIHCVESMSGSTLLNLAKAREARLLSIAREQLFAGTDADMCNLLIFQDDSVQDIHQFYNQPQYLDDPLHADYPAERVDVSPALRISRDLRRQGWGNDPSLFFVAPSDLELQPEPQPDLEPQPTPSQEIELNDAPSDLELYNELSKLIEADTPEAVQNVIAVANE</sequence>
<reference evidence="2 3" key="1">
    <citation type="journal article" date="2025" name="Microbiol. Resour. Announc.">
        <title>Draft genome sequences for Neonectria magnoliae and Neonectria punicea, canker pathogens of Liriodendron tulipifera and Acer saccharum in West Virginia.</title>
        <authorList>
            <person name="Petronek H.M."/>
            <person name="Kasson M.T."/>
            <person name="Metheny A.M."/>
            <person name="Stauder C.M."/>
            <person name="Lovett B."/>
            <person name="Lynch S.C."/>
            <person name="Garnas J.R."/>
            <person name="Kasson L.R."/>
            <person name="Stajich J.E."/>
        </authorList>
    </citation>
    <scope>NUCLEOTIDE SEQUENCE [LARGE SCALE GENOMIC DNA]</scope>
    <source>
        <strain evidence="2 3">NRRL 64653</strain>
    </source>
</reference>
<comment type="caution">
    <text evidence="2">The sequence shown here is derived from an EMBL/GenBank/DDBJ whole genome shotgun (WGS) entry which is preliminary data.</text>
</comment>
<organism evidence="2 3">
    <name type="scientific">Neonectria punicea</name>
    <dbReference type="NCBI Taxonomy" id="979145"/>
    <lineage>
        <taxon>Eukaryota</taxon>
        <taxon>Fungi</taxon>
        <taxon>Dikarya</taxon>
        <taxon>Ascomycota</taxon>
        <taxon>Pezizomycotina</taxon>
        <taxon>Sordariomycetes</taxon>
        <taxon>Hypocreomycetidae</taxon>
        <taxon>Hypocreales</taxon>
        <taxon>Nectriaceae</taxon>
        <taxon>Neonectria</taxon>
    </lineage>
</organism>
<feature type="compositionally biased region" description="Low complexity" evidence="1">
    <location>
        <begin position="77"/>
        <end position="93"/>
    </location>
</feature>
<dbReference type="EMBL" id="JAZAVJ010000268">
    <property type="protein sequence ID" value="KAK7403007.1"/>
    <property type="molecule type" value="Genomic_DNA"/>
</dbReference>
<feature type="compositionally biased region" description="Low complexity" evidence="1">
    <location>
        <begin position="101"/>
        <end position="110"/>
    </location>
</feature>
<evidence type="ECO:0000313" key="3">
    <source>
        <dbReference type="Proteomes" id="UP001498476"/>
    </source>
</evidence>
<feature type="region of interest" description="Disordered" evidence="1">
    <location>
        <begin position="1"/>
        <end position="29"/>
    </location>
</feature>
<evidence type="ECO:0000313" key="2">
    <source>
        <dbReference type="EMBL" id="KAK7403007.1"/>
    </source>
</evidence>
<keyword evidence="3" id="KW-1185">Reference proteome</keyword>